<keyword evidence="1" id="KW-0378">Hydrolase</keyword>
<dbReference type="KEGG" id="vg:40078962"/>
<dbReference type="OrthoDB" id="12209at10239"/>
<gene>
    <name evidence="1" type="primary">4</name>
    <name evidence="1" type="ORF">CIRCUM_4</name>
</gene>
<sequence>MIRTYSELIQYNTFEDRFNYLALKGSVAAQTFGHERYLNQDFYRSRAWKQVRRDVIARDLGCDLGLESFEIHDKIIVHHMNPMSADNIIHGDQDILNMEYLISVTHKTHNGIHYGDDSVIPKPYVERRPGDTRLW</sequence>
<keyword evidence="2" id="KW-1185">Reference proteome</keyword>
<dbReference type="EMBL" id="KU160642">
    <property type="protein sequence ID" value="ALY08691.1"/>
    <property type="molecule type" value="Genomic_DNA"/>
</dbReference>
<name>A0A0U4K6L6_9CAUD</name>
<evidence type="ECO:0000313" key="2">
    <source>
        <dbReference type="Proteomes" id="UP000222527"/>
    </source>
</evidence>
<organism evidence="1 2">
    <name type="scientific">Arthrobacter phage Circum</name>
    <dbReference type="NCBI Taxonomy" id="1772295"/>
    <lineage>
        <taxon>Viruses</taxon>
        <taxon>Duplodnaviria</taxon>
        <taxon>Heunggongvirae</taxon>
        <taxon>Uroviricota</taxon>
        <taxon>Caudoviricetes</taxon>
        <taxon>Mudcatvirus</taxon>
        <taxon>Mudcatvirus circum</taxon>
    </lineage>
</organism>
<accession>A0A0U4K6L6</accession>
<dbReference type="RefSeq" id="YP_009603093.1">
    <property type="nucleotide sequence ID" value="NC_041948.1"/>
</dbReference>
<evidence type="ECO:0000313" key="1">
    <source>
        <dbReference type="EMBL" id="ALY08691.1"/>
    </source>
</evidence>
<dbReference type="Proteomes" id="UP000222527">
    <property type="component" value="Segment"/>
</dbReference>
<protein>
    <submittedName>
        <fullName evidence="1">HNH endonuclease</fullName>
    </submittedName>
</protein>
<keyword evidence="1" id="KW-0540">Nuclease</keyword>
<dbReference type="GeneID" id="40078962"/>
<keyword evidence="1" id="KW-0255">Endonuclease</keyword>
<dbReference type="GO" id="GO:0004519">
    <property type="term" value="F:endonuclease activity"/>
    <property type="evidence" value="ECO:0007669"/>
    <property type="project" value="UniProtKB-KW"/>
</dbReference>
<proteinExistence type="predicted"/>
<reference evidence="1 2" key="1">
    <citation type="submission" date="2015-11" db="EMBL/GenBank/DDBJ databases">
        <authorList>
            <person name="Aziz R.M."/>
            <person name="Carl E.L."/>
            <person name="Farooq M.A."/>
            <person name="Gal B."/>
            <person name="Garcia Martinez K."/>
            <person name="Mathew K.J."/>
            <person name="Obando D.J."/>
            <person name="Robinson K.M."/>
            <person name="Robinson M.D."/>
            <person name="Sanders L.M."/>
            <person name="Silva M.P."/>
            <person name="Tasnim L."/>
            <person name="Vo M."/>
            <person name="Vo Q.D."/>
            <person name="Simon S.E."/>
            <person name="Hughes L.E."/>
            <person name="Benjamin R.C."/>
            <person name="Bradley K.W."/>
            <person name="Asai D.J."/>
            <person name="Bowman C.A."/>
            <person name="Russell D.A."/>
            <person name="Pope W.H."/>
            <person name="Jacobs-Sera D."/>
            <person name="Hendrix R.W."/>
            <person name="Hatfull G.F."/>
        </authorList>
    </citation>
    <scope>NUCLEOTIDE SEQUENCE [LARGE SCALE GENOMIC DNA]</scope>
</reference>